<evidence type="ECO:0000313" key="9">
    <source>
        <dbReference type="Proteomes" id="UP001458880"/>
    </source>
</evidence>
<dbReference type="SUPFAM" id="SSF54373">
    <property type="entry name" value="FAD-linked reductases, C-terminal domain"/>
    <property type="match status" value="1"/>
</dbReference>
<feature type="binding site" evidence="3">
    <location>
        <position position="281"/>
    </location>
    <ligand>
        <name>FAD</name>
        <dbReference type="ChEBI" id="CHEBI:57692"/>
    </ligand>
</feature>
<dbReference type="Pfam" id="PF00732">
    <property type="entry name" value="GMC_oxred_N"/>
    <property type="match status" value="1"/>
</dbReference>
<feature type="chain" id="PRO_5043598194" evidence="5">
    <location>
        <begin position="25"/>
        <end position="620"/>
    </location>
</feature>
<dbReference type="PANTHER" id="PTHR11552">
    <property type="entry name" value="GLUCOSE-METHANOL-CHOLINE GMC OXIDOREDUCTASE"/>
    <property type="match status" value="1"/>
</dbReference>
<dbReference type="PROSITE" id="PS00624">
    <property type="entry name" value="GMC_OXRED_2"/>
    <property type="match status" value="1"/>
</dbReference>
<dbReference type="GO" id="GO:0050660">
    <property type="term" value="F:flavin adenine dinucleotide binding"/>
    <property type="evidence" value="ECO:0007669"/>
    <property type="project" value="InterPro"/>
</dbReference>
<comment type="cofactor">
    <cofactor evidence="3">
        <name>FAD</name>
        <dbReference type="ChEBI" id="CHEBI:57692"/>
    </cofactor>
</comment>
<dbReference type="InterPro" id="IPR036188">
    <property type="entry name" value="FAD/NAD-bd_sf"/>
</dbReference>
<dbReference type="AlphaFoldDB" id="A0AAW1IFB2"/>
<evidence type="ECO:0000256" key="1">
    <source>
        <dbReference type="ARBA" id="ARBA00010790"/>
    </source>
</evidence>
<protein>
    <submittedName>
        <fullName evidence="8">GMC oxidoreductase</fullName>
    </submittedName>
</protein>
<dbReference type="Proteomes" id="UP001458880">
    <property type="component" value="Unassembled WGS sequence"/>
</dbReference>
<dbReference type="InterPro" id="IPR000172">
    <property type="entry name" value="GMC_OxRdtase_N"/>
</dbReference>
<evidence type="ECO:0000259" key="6">
    <source>
        <dbReference type="PROSITE" id="PS00623"/>
    </source>
</evidence>
<comment type="caution">
    <text evidence="8">The sequence shown here is derived from an EMBL/GenBank/DDBJ whole genome shotgun (WGS) entry which is preliminary data.</text>
</comment>
<evidence type="ECO:0000313" key="8">
    <source>
        <dbReference type="EMBL" id="KAK9688194.1"/>
    </source>
</evidence>
<dbReference type="EMBL" id="JASPKY010000602">
    <property type="protein sequence ID" value="KAK9688194.1"/>
    <property type="molecule type" value="Genomic_DNA"/>
</dbReference>
<keyword evidence="4" id="KW-0285">Flavoprotein</keyword>
<dbReference type="GO" id="GO:0016614">
    <property type="term" value="F:oxidoreductase activity, acting on CH-OH group of donors"/>
    <property type="evidence" value="ECO:0007669"/>
    <property type="project" value="InterPro"/>
</dbReference>
<keyword evidence="5" id="KW-0732">Signal</keyword>
<evidence type="ECO:0000256" key="5">
    <source>
        <dbReference type="SAM" id="SignalP"/>
    </source>
</evidence>
<dbReference type="PIRSF" id="PIRSF000137">
    <property type="entry name" value="Alcohol_oxidase"/>
    <property type="match status" value="1"/>
</dbReference>
<accession>A0AAW1IFB2</accession>
<dbReference type="PANTHER" id="PTHR11552:SF208">
    <property type="entry name" value="RE36204P-RELATED"/>
    <property type="match status" value="1"/>
</dbReference>
<sequence length="620" mass="69957">MILNLTVFLFITAILTLIYDYSNAQDLQELIQEVKEKIIRLEQTGRIKRGYEPYTEPDLLDEEGYDFVIVGAGSSGSALVHRLSEISNWTILLLESGGEPEIYTDIPFWSRLGEYTHLNWGYLAEKEDNIALGLKDQRLPMTRGKGIGGSSLINSMIYTRGTKEDYDRWESLGNPGWGYEDLLPYFEKLENCTIPIRDDSYRGHGGPIYVENAYQTKSGDVFIEAAENAGYNYVDYNGRTNKGVAYMQMNTKKGLRCSGESCYLRPVKHRKNLTIRKNSHVTRILIQNNTAYGVEFVKDGRIYTAFANKEVILSAGAINSPQILLLSGIGPKHQLLKFGIKPISNLQVGQKMYDHITYSVLGYTFNESITFDSSDTLKDESFINLYNKGEGPLRSINTIQNILFRRSSLAPTRVTDIEIIGLGGHIIAGTNNTGEVQVTNEIYENTFKQYSNQFIGSCAVALLHPKSYGRVELRSADPFVHPKIYAGFLTDPEGRDIKILIEGIREANRIMLSPQFGKYGVKPMDSPIYGCQQHQYDSDEYWECAIRHLGHSFYHYIATCKMGPESDPEAVVNNRLKVHGMRRLRIVDTSIIPVTLSAHTNVPAFMVGEKGADLIKEEYL</sequence>
<dbReference type="SUPFAM" id="SSF51905">
    <property type="entry name" value="FAD/NAD(P)-binding domain"/>
    <property type="match status" value="1"/>
</dbReference>
<feature type="active site" description="Proton acceptor" evidence="2">
    <location>
        <position position="599"/>
    </location>
</feature>
<feature type="active site" description="Proton donor" evidence="2">
    <location>
        <position position="555"/>
    </location>
</feature>
<proteinExistence type="inferred from homology"/>
<feature type="domain" description="Glucose-methanol-choline oxidoreductase N-terminal" evidence="6">
    <location>
        <begin position="144"/>
        <end position="167"/>
    </location>
</feature>
<organism evidence="8 9">
    <name type="scientific">Popillia japonica</name>
    <name type="common">Japanese beetle</name>
    <dbReference type="NCBI Taxonomy" id="7064"/>
    <lineage>
        <taxon>Eukaryota</taxon>
        <taxon>Metazoa</taxon>
        <taxon>Ecdysozoa</taxon>
        <taxon>Arthropoda</taxon>
        <taxon>Hexapoda</taxon>
        <taxon>Insecta</taxon>
        <taxon>Pterygota</taxon>
        <taxon>Neoptera</taxon>
        <taxon>Endopterygota</taxon>
        <taxon>Coleoptera</taxon>
        <taxon>Polyphaga</taxon>
        <taxon>Scarabaeiformia</taxon>
        <taxon>Scarabaeidae</taxon>
        <taxon>Rutelinae</taxon>
        <taxon>Popillia</taxon>
    </lineage>
</organism>
<evidence type="ECO:0000256" key="3">
    <source>
        <dbReference type="PIRSR" id="PIRSR000137-2"/>
    </source>
</evidence>
<feature type="signal peptide" evidence="5">
    <location>
        <begin position="1"/>
        <end position="24"/>
    </location>
</feature>
<name>A0AAW1IFB2_POPJA</name>
<dbReference type="PROSITE" id="PS00623">
    <property type="entry name" value="GMC_OXRED_1"/>
    <property type="match status" value="1"/>
</dbReference>
<dbReference type="InterPro" id="IPR007867">
    <property type="entry name" value="GMC_OxRtase_C"/>
</dbReference>
<keyword evidence="9" id="KW-1185">Reference proteome</keyword>
<gene>
    <name evidence="8" type="ORF">QE152_g35706</name>
</gene>
<evidence type="ECO:0000256" key="4">
    <source>
        <dbReference type="RuleBase" id="RU003968"/>
    </source>
</evidence>
<dbReference type="Gene3D" id="3.30.560.10">
    <property type="entry name" value="Glucose Oxidase, domain 3"/>
    <property type="match status" value="1"/>
</dbReference>
<evidence type="ECO:0000256" key="2">
    <source>
        <dbReference type="PIRSR" id="PIRSR000137-1"/>
    </source>
</evidence>
<dbReference type="Pfam" id="PF05199">
    <property type="entry name" value="GMC_oxred_C"/>
    <property type="match status" value="1"/>
</dbReference>
<keyword evidence="3 4" id="KW-0274">FAD</keyword>
<comment type="similarity">
    <text evidence="1 4">Belongs to the GMC oxidoreductase family.</text>
</comment>
<evidence type="ECO:0000259" key="7">
    <source>
        <dbReference type="PROSITE" id="PS00624"/>
    </source>
</evidence>
<reference evidence="8 9" key="1">
    <citation type="journal article" date="2024" name="BMC Genomics">
        <title>De novo assembly and annotation of Popillia japonica's genome with initial clues to its potential as an invasive pest.</title>
        <authorList>
            <person name="Cucini C."/>
            <person name="Boschi S."/>
            <person name="Funari R."/>
            <person name="Cardaioli E."/>
            <person name="Iannotti N."/>
            <person name="Marturano G."/>
            <person name="Paoli F."/>
            <person name="Bruttini M."/>
            <person name="Carapelli A."/>
            <person name="Frati F."/>
            <person name="Nardi F."/>
        </authorList>
    </citation>
    <scope>NUCLEOTIDE SEQUENCE [LARGE SCALE GENOMIC DNA]</scope>
    <source>
        <strain evidence="8">DMR45628</strain>
    </source>
</reference>
<dbReference type="Gene3D" id="3.50.50.60">
    <property type="entry name" value="FAD/NAD(P)-binding domain"/>
    <property type="match status" value="1"/>
</dbReference>
<dbReference type="InterPro" id="IPR012132">
    <property type="entry name" value="GMC_OxRdtase"/>
</dbReference>
<feature type="domain" description="Glucose-methanol-choline oxidoreductase N-terminal" evidence="7">
    <location>
        <begin position="316"/>
        <end position="330"/>
    </location>
</feature>